<dbReference type="GO" id="GO:0012505">
    <property type="term" value="C:endomembrane system"/>
    <property type="evidence" value="ECO:0007669"/>
    <property type="project" value="UniProtKB-SubCell"/>
</dbReference>
<dbReference type="VEuPathDB" id="VectorBase:HLOH_046524"/>
<proteinExistence type="predicted"/>
<dbReference type="OrthoDB" id="10065830at2759"/>
<evidence type="ECO:0000256" key="4">
    <source>
        <dbReference type="ARBA" id="ARBA00022840"/>
    </source>
</evidence>
<dbReference type="GO" id="GO:0005524">
    <property type="term" value="F:ATP binding"/>
    <property type="evidence" value="ECO:0007669"/>
    <property type="project" value="UniProtKB-KW"/>
</dbReference>
<keyword evidence="4" id="KW-0067">ATP-binding</keyword>
<dbReference type="OMA" id="FKRIASW"/>
<evidence type="ECO:0000256" key="3">
    <source>
        <dbReference type="ARBA" id="ARBA00022741"/>
    </source>
</evidence>
<evidence type="ECO:0000256" key="1">
    <source>
        <dbReference type="ARBA" id="ARBA00004127"/>
    </source>
</evidence>
<dbReference type="Proteomes" id="UP000821853">
    <property type="component" value="Unassembled WGS sequence"/>
</dbReference>
<evidence type="ECO:0000313" key="6">
    <source>
        <dbReference type="EMBL" id="KAH9384702.1"/>
    </source>
</evidence>
<dbReference type="InterPro" id="IPR003439">
    <property type="entry name" value="ABC_transporter-like_ATP-bd"/>
</dbReference>
<comment type="subcellular location">
    <subcellularLocation>
        <location evidence="1">Endomembrane system</location>
        <topology evidence="1">Multi-pass membrane protein</topology>
    </subcellularLocation>
</comment>
<dbReference type="EMBL" id="JABSTR010002951">
    <property type="protein sequence ID" value="KAH9384702.1"/>
    <property type="molecule type" value="Genomic_DNA"/>
</dbReference>
<dbReference type="SUPFAM" id="SSF52540">
    <property type="entry name" value="P-loop containing nucleoside triphosphate hydrolases"/>
    <property type="match status" value="1"/>
</dbReference>
<dbReference type="AlphaFoldDB" id="A0A9J6HA69"/>
<organism evidence="6 7">
    <name type="scientific">Haemaphysalis longicornis</name>
    <name type="common">Bush tick</name>
    <dbReference type="NCBI Taxonomy" id="44386"/>
    <lineage>
        <taxon>Eukaryota</taxon>
        <taxon>Metazoa</taxon>
        <taxon>Ecdysozoa</taxon>
        <taxon>Arthropoda</taxon>
        <taxon>Chelicerata</taxon>
        <taxon>Arachnida</taxon>
        <taxon>Acari</taxon>
        <taxon>Parasitiformes</taxon>
        <taxon>Ixodida</taxon>
        <taxon>Ixodoidea</taxon>
        <taxon>Ixodidae</taxon>
        <taxon>Haemaphysalinae</taxon>
        <taxon>Haemaphysalis</taxon>
    </lineage>
</organism>
<keyword evidence="3" id="KW-0547">Nucleotide-binding</keyword>
<evidence type="ECO:0000259" key="5">
    <source>
        <dbReference type="Pfam" id="PF00005"/>
    </source>
</evidence>
<keyword evidence="2" id="KW-0677">Repeat</keyword>
<feature type="domain" description="ABC transporter" evidence="5">
    <location>
        <begin position="29"/>
        <end position="76"/>
    </location>
</feature>
<dbReference type="PANTHER" id="PTHR24223:SF443">
    <property type="entry name" value="MULTIDRUG-RESISTANCE LIKE PROTEIN 1, ISOFORM I"/>
    <property type="match status" value="1"/>
</dbReference>
<name>A0A9J6HA69_HAELO</name>
<evidence type="ECO:0000313" key="7">
    <source>
        <dbReference type="Proteomes" id="UP000821853"/>
    </source>
</evidence>
<dbReference type="GO" id="GO:0042626">
    <property type="term" value="F:ATPase-coupled transmembrane transporter activity"/>
    <property type="evidence" value="ECO:0007669"/>
    <property type="project" value="TreeGrafter"/>
</dbReference>
<comment type="caution">
    <text evidence="6">The sequence shown here is derived from an EMBL/GenBank/DDBJ whole genome shotgun (WGS) entry which is preliminary data.</text>
</comment>
<dbReference type="Pfam" id="PF00005">
    <property type="entry name" value="ABC_tran"/>
    <property type="match status" value="1"/>
</dbReference>
<dbReference type="GO" id="GO:0016887">
    <property type="term" value="F:ATP hydrolysis activity"/>
    <property type="evidence" value="ECO:0007669"/>
    <property type="project" value="InterPro"/>
</dbReference>
<dbReference type="Gene3D" id="3.40.50.300">
    <property type="entry name" value="P-loop containing nucleotide triphosphate hydrolases"/>
    <property type="match status" value="1"/>
</dbReference>
<protein>
    <recommendedName>
        <fullName evidence="5">ABC transporter domain-containing protein</fullName>
    </recommendedName>
</protein>
<dbReference type="GO" id="GO:0016020">
    <property type="term" value="C:membrane"/>
    <property type="evidence" value="ECO:0007669"/>
    <property type="project" value="TreeGrafter"/>
</dbReference>
<sequence>MTLRDNILYGKPMDPKKYQCVLQCCQLMDDINKLKSGDMTEVGEKGTNLSGGQKQRISLARAVYSDSDVYLLDDPLSALDPIVGSRIFKDVIGKEGLLKDKVKQYNTFLSKSFP</sequence>
<reference evidence="6 7" key="1">
    <citation type="journal article" date="2020" name="Cell">
        <title>Large-Scale Comparative Analyses of Tick Genomes Elucidate Their Genetic Diversity and Vector Capacities.</title>
        <authorList>
            <consortium name="Tick Genome and Microbiome Consortium (TIGMIC)"/>
            <person name="Jia N."/>
            <person name="Wang J."/>
            <person name="Shi W."/>
            <person name="Du L."/>
            <person name="Sun Y."/>
            <person name="Zhan W."/>
            <person name="Jiang J.F."/>
            <person name="Wang Q."/>
            <person name="Zhang B."/>
            <person name="Ji P."/>
            <person name="Bell-Sakyi L."/>
            <person name="Cui X.M."/>
            <person name="Yuan T.T."/>
            <person name="Jiang B.G."/>
            <person name="Yang W.F."/>
            <person name="Lam T.T."/>
            <person name="Chang Q.C."/>
            <person name="Ding S.J."/>
            <person name="Wang X.J."/>
            <person name="Zhu J.G."/>
            <person name="Ruan X.D."/>
            <person name="Zhao L."/>
            <person name="Wei J.T."/>
            <person name="Ye R.Z."/>
            <person name="Que T.C."/>
            <person name="Du C.H."/>
            <person name="Zhou Y.H."/>
            <person name="Cheng J.X."/>
            <person name="Dai P.F."/>
            <person name="Guo W.B."/>
            <person name="Han X.H."/>
            <person name="Huang E.J."/>
            <person name="Li L.F."/>
            <person name="Wei W."/>
            <person name="Gao Y.C."/>
            <person name="Liu J.Z."/>
            <person name="Shao H.Z."/>
            <person name="Wang X."/>
            <person name="Wang C.C."/>
            <person name="Yang T.C."/>
            <person name="Huo Q.B."/>
            <person name="Li W."/>
            <person name="Chen H.Y."/>
            <person name="Chen S.E."/>
            <person name="Zhou L.G."/>
            <person name="Ni X.B."/>
            <person name="Tian J.H."/>
            <person name="Sheng Y."/>
            <person name="Liu T."/>
            <person name="Pan Y.S."/>
            <person name="Xia L.Y."/>
            <person name="Li J."/>
            <person name="Zhao F."/>
            <person name="Cao W.C."/>
        </authorList>
    </citation>
    <scope>NUCLEOTIDE SEQUENCE [LARGE SCALE GENOMIC DNA]</scope>
    <source>
        <strain evidence="6">HaeL-2018</strain>
    </source>
</reference>
<dbReference type="InterPro" id="IPR027417">
    <property type="entry name" value="P-loop_NTPase"/>
</dbReference>
<dbReference type="PANTHER" id="PTHR24223">
    <property type="entry name" value="ATP-BINDING CASSETTE SUB-FAMILY C"/>
    <property type="match status" value="1"/>
</dbReference>
<gene>
    <name evidence="6" type="ORF">HPB48_026713</name>
</gene>
<evidence type="ECO:0000256" key="2">
    <source>
        <dbReference type="ARBA" id="ARBA00022737"/>
    </source>
</evidence>
<accession>A0A9J6HA69</accession>
<dbReference type="InterPro" id="IPR050173">
    <property type="entry name" value="ABC_transporter_C-like"/>
</dbReference>
<keyword evidence="7" id="KW-1185">Reference proteome</keyword>